<protein>
    <submittedName>
        <fullName evidence="1">Pilus assembly protein PilP</fullName>
    </submittedName>
</protein>
<organism evidence="1 2">
    <name type="scientific">Candidatus Fukatsuia symbiotica</name>
    <dbReference type="NCBI Taxonomy" id="1878942"/>
    <lineage>
        <taxon>Bacteria</taxon>
        <taxon>Pseudomonadati</taxon>
        <taxon>Pseudomonadota</taxon>
        <taxon>Gammaproteobacteria</taxon>
        <taxon>Enterobacterales</taxon>
        <taxon>Yersiniaceae</taxon>
        <taxon>Candidatus Fukatsuia</taxon>
    </lineage>
</organism>
<dbReference type="KEGG" id="fsm:CCS41_14440"/>
<keyword evidence="1" id="KW-0614">Plasmid</keyword>
<sequence length="147" mass="16235">MANRNRVNVIKIFLFLFSFFPLLLRANPEIKTVGELDALQSQTTYYKALAARNKAKEEVGLITPHQTGRLVETPANARHRDPLPHISKIIGNGKTIDVRLRFADGTEMTRKKGDLIPGGFTLSQVSLDEVIITNAAGNKILLSEVAP</sequence>
<gene>
    <name evidence="1" type="ORF">CCS41_14440</name>
</gene>
<evidence type="ECO:0000313" key="2">
    <source>
        <dbReference type="Proteomes" id="UP000261875"/>
    </source>
</evidence>
<dbReference type="Proteomes" id="UP000261875">
    <property type="component" value="Plasmid p5D_Fsymbiotica-2"/>
</dbReference>
<dbReference type="AlphaFoldDB" id="A0A2U8IB89"/>
<keyword evidence="2" id="KW-1185">Reference proteome</keyword>
<name>A0A2U8IB89_9GAMM</name>
<accession>A0A2U8IB89</accession>
<dbReference type="NCBIfam" id="TIGR03021">
    <property type="entry name" value="pilP_fam"/>
    <property type="match status" value="1"/>
</dbReference>
<dbReference type="InterPro" id="IPR022753">
    <property type="entry name" value="T4SS_pilus_biogen_PilP"/>
</dbReference>
<evidence type="ECO:0000313" key="1">
    <source>
        <dbReference type="EMBL" id="AWK15614.1"/>
    </source>
</evidence>
<dbReference type="EMBL" id="CP021661">
    <property type="protein sequence ID" value="AWK15614.1"/>
    <property type="molecule type" value="Genomic_DNA"/>
</dbReference>
<geneLocation type="plasmid" evidence="1 2">
    <name>p5D_Fsymbiotica-2</name>
</geneLocation>
<dbReference type="OrthoDB" id="6997520at2"/>
<dbReference type="RefSeq" id="WP_119797920.1">
    <property type="nucleotide sequence ID" value="NZ_CP021661.1"/>
</dbReference>
<reference evidence="1 2" key="1">
    <citation type="submission" date="2017-05" db="EMBL/GenBank/DDBJ databases">
        <title>Genome sequence of Candidatus Fukatsuia symbiotica and Candidatus Hamiltonella defensa from Acyrthosiphon pisum strain 5D.</title>
        <authorList>
            <person name="Patel V.A."/>
            <person name="Chevignon G."/>
            <person name="Russell J.A."/>
            <person name="Oliver K.M."/>
        </authorList>
    </citation>
    <scope>NUCLEOTIDE SEQUENCE [LARGE SCALE GENOMIC DNA]</scope>
    <source>
        <strain evidence="1 2">5D</strain>
        <plasmid evidence="1 2">p5D_Fsymbiotica-2</plasmid>
    </source>
</reference>
<proteinExistence type="predicted"/>